<accession>A0A5M6IMS7</accession>
<dbReference type="InterPro" id="IPR034122">
    <property type="entry name" value="Retropepsin-like_bacterial"/>
</dbReference>
<comment type="caution">
    <text evidence="3">The sequence shown here is derived from an EMBL/GenBank/DDBJ whole genome shotgun (WGS) entry which is preliminary data.</text>
</comment>
<dbReference type="PROSITE" id="PS50175">
    <property type="entry name" value="ASP_PROT_RETROV"/>
    <property type="match status" value="1"/>
</dbReference>
<dbReference type="GO" id="GO:0004190">
    <property type="term" value="F:aspartic-type endopeptidase activity"/>
    <property type="evidence" value="ECO:0007669"/>
    <property type="project" value="InterPro"/>
</dbReference>
<dbReference type="Proteomes" id="UP000325255">
    <property type="component" value="Unassembled WGS sequence"/>
</dbReference>
<dbReference type="GO" id="GO:0006508">
    <property type="term" value="P:proteolysis"/>
    <property type="evidence" value="ECO:0007669"/>
    <property type="project" value="InterPro"/>
</dbReference>
<reference evidence="3 4" key="1">
    <citation type="submission" date="2019-09" db="EMBL/GenBank/DDBJ databases">
        <title>Genome sequence of Rhodovastum atsumiense, a diverse member of the Acetobacteraceae family of non-sulfur purple photosynthetic bacteria.</title>
        <authorList>
            <person name="Meyer T."/>
            <person name="Kyndt J."/>
        </authorList>
    </citation>
    <scope>NUCLEOTIDE SEQUENCE [LARGE SCALE GENOMIC DNA]</scope>
    <source>
        <strain evidence="3 4">DSM 21279</strain>
    </source>
</reference>
<dbReference type="InterPro" id="IPR021109">
    <property type="entry name" value="Peptidase_aspartic_dom_sf"/>
</dbReference>
<dbReference type="Pfam" id="PF13650">
    <property type="entry name" value="Asp_protease_2"/>
    <property type="match status" value="2"/>
</dbReference>
<dbReference type="OrthoDB" id="7274117at2"/>
<sequence length="343" mass="36242">MARRSTCCSGWTTWGNGASGFRMAQDAFLSRVHSDRPTGSCRMAVLALAALLGACAGPQPGPVACAPQPEAELELEFRRGVPVVTARLDGHPATLILDTGAAGSLVTREAAERLALRPDQTLLYFSTAIGGAAFGRGVRVGRMELGALVWRDHPLVVGDFMLRGWGGQPPDGLLGNDVLEDFDVDLDLGLGRVALFRPCARSAPPWDEPWTMLVAPAAAPNRRLVYVPAELDGRDVVGFLDSGAMVTVVDRKAAHAVGVSEAALAMDPGIALQGAAPVDVVARVHRFRRLRIGPDSADSPLLLVAELPPDHGDLLVGVGYLHARRVFISFGARKVFVSVPGSP</sequence>
<dbReference type="EMBL" id="VWPK01000048">
    <property type="protein sequence ID" value="KAA5609556.1"/>
    <property type="molecule type" value="Genomic_DNA"/>
</dbReference>
<keyword evidence="1" id="KW-0378">Hydrolase</keyword>
<proteinExistence type="predicted"/>
<evidence type="ECO:0000256" key="1">
    <source>
        <dbReference type="ARBA" id="ARBA00022801"/>
    </source>
</evidence>
<gene>
    <name evidence="3" type="ORF">F1189_23780</name>
</gene>
<dbReference type="SUPFAM" id="SSF50630">
    <property type="entry name" value="Acid proteases"/>
    <property type="match status" value="2"/>
</dbReference>
<dbReference type="InterPro" id="IPR001995">
    <property type="entry name" value="Peptidase_A2_cat"/>
</dbReference>
<feature type="domain" description="Peptidase A2" evidence="2">
    <location>
        <begin position="93"/>
        <end position="178"/>
    </location>
</feature>
<keyword evidence="4" id="KW-1185">Reference proteome</keyword>
<evidence type="ECO:0000259" key="2">
    <source>
        <dbReference type="PROSITE" id="PS50175"/>
    </source>
</evidence>
<organism evidence="3 4">
    <name type="scientific">Rhodovastum atsumiense</name>
    <dbReference type="NCBI Taxonomy" id="504468"/>
    <lineage>
        <taxon>Bacteria</taxon>
        <taxon>Pseudomonadati</taxon>
        <taxon>Pseudomonadota</taxon>
        <taxon>Alphaproteobacteria</taxon>
        <taxon>Acetobacterales</taxon>
        <taxon>Acetobacteraceae</taxon>
        <taxon>Rhodovastum</taxon>
    </lineage>
</organism>
<dbReference type="CDD" id="cd05483">
    <property type="entry name" value="retropepsin_like_bacteria"/>
    <property type="match status" value="1"/>
</dbReference>
<dbReference type="Gene3D" id="2.40.70.10">
    <property type="entry name" value="Acid Proteases"/>
    <property type="match status" value="2"/>
</dbReference>
<dbReference type="AlphaFoldDB" id="A0A5M6IMS7"/>
<name>A0A5M6IMS7_9PROT</name>
<evidence type="ECO:0000313" key="4">
    <source>
        <dbReference type="Proteomes" id="UP000325255"/>
    </source>
</evidence>
<evidence type="ECO:0000313" key="3">
    <source>
        <dbReference type="EMBL" id="KAA5609556.1"/>
    </source>
</evidence>
<protein>
    <recommendedName>
        <fullName evidence="2">Peptidase A2 domain-containing protein</fullName>
    </recommendedName>
</protein>